<sequence length="52" mass="5902">MICATFPFPPSRGGTQVRTFNLLKQLSYYHEITLVTQKAEDVTEEEIEALKG</sequence>
<reference evidence="1 2" key="2">
    <citation type="submission" date="2013-09" db="EMBL/GenBank/DDBJ databases">
        <title>Whole genome comparison of six Crocosphaera watsonii strains with differing phenotypes.</title>
        <authorList>
            <person name="Bench S.R."/>
            <person name="Heller P."/>
            <person name="Frank I."/>
            <person name="Arciniega M."/>
            <person name="Shilova I.N."/>
            <person name="Zehr J.P."/>
        </authorList>
    </citation>
    <scope>NUCLEOTIDE SEQUENCE [LARGE SCALE GENOMIC DNA]</scope>
    <source>
        <strain evidence="1 2">WH 8502</strain>
    </source>
</reference>
<dbReference type="AlphaFoldDB" id="T2IEN1"/>
<dbReference type="GO" id="GO:0016740">
    <property type="term" value="F:transferase activity"/>
    <property type="evidence" value="ECO:0007669"/>
    <property type="project" value="UniProtKB-KW"/>
</dbReference>
<comment type="caution">
    <text evidence="1">The sequence shown here is derived from an EMBL/GenBank/DDBJ whole genome shotgun (WGS) entry which is preliminary data.</text>
</comment>
<accession>T2IEN1</accession>
<protein>
    <submittedName>
        <fullName evidence="1">Glycosyl transferase, group 1</fullName>
    </submittedName>
</protein>
<proteinExistence type="predicted"/>
<name>T2IEN1_CROWT</name>
<reference evidence="1 2" key="1">
    <citation type="submission" date="2013-01" db="EMBL/GenBank/DDBJ databases">
        <authorList>
            <person name="Bench S."/>
        </authorList>
    </citation>
    <scope>NUCLEOTIDE SEQUENCE [LARGE SCALE GENOMIC DNA]</scope>
    <source>
        <strain evidence="1 2">WH 8502</strain>
    </source>
</reference>
<gene>
    <name evidence="1" type="ORF">CWATWH8502_1837</name>
</gene>
<keyword evidence="1" id="KW-0808">Transferase</keyword>
<organism evidence="1 2">
    <name type="scientific">Crocosphaera watsonii WH 8502</name>
    <dbReference type="NCBI Taxonomy" id="423474"/>
    <lineage>
        <taxon>Bacteria</taxon>
        <taxon>Bacillati</taxon>
        <taxon>Cyanobacteriota</taxon>
        <taxon>Cyanophyceae</taxon>
        <taxon>Oscillatoriophycideae</taxon>
        <taxon>Chroococcales</taxon>
        <taxon>Aphanothecaceae</taxon>
        <taxon>Crocosphaera</taxon>
    </lineage>
</organism>
<dbReference type="EMBL" id="CAQK01000483">
    <property type="protein sequence ID" value="CCQ51498.1"/>
    <property type="molecule type" value="Genomic_DNA"/>
</dbReference>
<dbReference type="Proteomes" id="UP000018348">
    <property type="component" value="Unassembled WGS sequence"/>
</dbReference>
<evidence type="ECO:0000313" key="2">
    <source>
        <dbReference type="Proteomes" id="UP000018348"/>
    </source>
</evidence>
<evidence type="ECO:0000313" key="1">
    <source>
        <dbReference type="EMBL" id="CCQ51498.1"/>
    </source>
</evidence>